<keyword evidence="2" id="KW-0813">Transport</keyword>
<evidence type="ECO:0000256" key="4">
    <source>
        <dbReference type="ARBA" id="ARBA00022840"/>
    </source>
</evidence>
<evidence type="ECO:0000313" key="6">
    <source>
        <dbReference type="EMBL" id="SFQ57767.1"/>
    </source>
</evidence>
<evidence type="ECO:0000256" key="2">
    <source>
        <dbReference type="ARBA" id="ARBA00022448"/>
    </source>
</evidence>
<sequence>MTAQAAAGLELEGVSWTLKKGTSPILMETTLALNPGRVLGIVGPNGAGKTTLLRLLYRYYRPTSGRVWLDGEDIWRMSARNVARKVAAVLQEQPTDFALTVREIVALGRTPHRSGLGGFGGARDAEIVDGALDRLALRGFADRHLGTLSGGERQRVMVARALAQEPGLLILDEPTNHLDIRHQLEVLRLIRDLPLTIVTSLHDLNMAAGVCDDVLLLKSGRTLGFGPPHTVLCEASVSRAFDVDARRDHLSLSATDHLTFHLQEE</sequence>
<dbReference type="InterPro" id="IPR027417">
    <property type="entry name" value="P-loop_NTPase"/>
</dbReference>
<protein>
    <submittedName>
        <fullName evidence="6">Iron complex transport system ATP-binding protein</fullName>
    </submittedName>
</protein>
<dbReference type="InterPro" id="IPR017871">
    <property type="entry name" value="ABC_transporter-like_CS"/>
</dbReference>
<proteinExistence type="inferred from homology"/>
<dbReference type="PANTHER" id="PTHR42794">
    <property type="entry name" value="HEMIN IMPORT ATP-BINDING PROTEIN HMUV"/>
    <property type="match status" value="1"/>
</dbReference>
<evidence type="ECO:0000256" key="3">
    <source>
        <dbReference type="ARBA" id="ARBA00022741"/>
    </source>
</evidence>
<dbReference type="PANTHER" id="PTHR42794:SF2">
    <property type="entry name" value="ABC TRANSPORTER ATP-BINDING PROTEIN"/>
    <property type="match status" value="1"/>
</dbReference>
<dbReference type="SMART" id="SM00382">
    <property type="entry name" value="AAA"/>
    <property type="match status" value="1"/>
</dbReference>
<keyword evidence="3" id="KW-0547">Nucleotide-binding</keyword>
<dbReference type="AlphaFoldDB" id="A0A1I5ZNI7"/>
<dbReference type="GO" id="GO:0016887">
    <property type="term" value="F:ATP hydrolysis activity"/>
    <property type="evidence" value="ECO:0007669"/>
    <property type="project" value="InterPro"/>
</dbReference>
<organism evidence="6 7">
    <name type="scientific">Roseivivax halotolerans</name>
    <dbReference type="NCBI Taxonomy" id="93684"/>
    <lineage>
        <taxon>Bacteria</taxon>
        <taxon>Pseudomonadati</taxon>
        <taxon>Pseudomonadota</taxon>
        <taxon>Alphaproteobacteria</taxon>
        <taxon>Rhodobacterales</taxon>
        <taxon>Roseobacteraceae</taxon>
        <taxon>Roseivivax</taxon>
    </lineage>
</organism>
<dbReference type="CDD" id="cd03214">
    <property type="entry name" value="ABC_Iron-Siderophores_B12_Hemin"/>
    <property type="match status" value="1"/>
</dbReference>
<dbReference type="FunFam" id="3.40.50.300:FF:000134">
    <property type="entry name" value="Iron-enterobactin ABC transporter ATP-binding protein"/>
    <property type="match status" value="1"/>
</dbReference>
<evidence type="ECO:0000313" key="7">
    <source>
        <dbReference type="Proteomes" id="UP000243106"/>
    </source>
</evidence>
<dbReference type="Proteomes" id="UP000243106">
    <property type="component" value="Unassembled WGS sequence"/>
</dbReference>
<dbReference type="SUPFAM" id="SSF52540">
    <property type="entry name" value="P-loop containing nucleoside triphosphate hydrolases"/>
    <property type="match status" value="1"/>
</dbReference>
<dbReference type="GO" id="GO:0005524">
    <property type="term" value="F:ATP binding"/>
    <property type="evidence" value="ECO:0007669"/>
    <property type="project" value="UniProtKB-KW"/>
</dbReference>
<gene>
    <name evidence="6" type="ORF">SAMN05421853_1118</name>
</gene>
<dbReference type="InterPro" id="IPR003593">
    <property type="entry name" value="AAA+_ATPase"/>
</dbReference>
<comment type="similarity">
    <text evidence="1">Belongs to the ABC transporter superfamily.</text>
</comment>
<dbReference type="EMBL" id="FOXV01000011">
    <property type="protein sequence ID" value="SFQ57767.1"/>
    <property type="molecule type" value="Genomic_DNA"/>
</dbReference>
<accession>A0A1I5ZNI7</accession>
<keyword evidence="4 6" id="KW-0067">ATP-binding</keyword>
<dbReference type="Gene3D" id="3.40.50.300">
    <property type="entry name" value="P-loop containing nucleotide triphosphate hydrolases"/>
    <property type="match status" value="1"/>
</dbReference>
<feature type="domain" description="ABC transporter" evidence="5">
    <location>
        <begin position="9"/>
        <end position="244"/>
    </location>
</feature>
<keyword evidence="7" id="KW-1185">Reference proteome</keyword>
<name>A0A1I5ZNI7_9RHOB</name>
<dbReference type="InterPro" id="IPR003439">
    <property type="entry name" value="ABC_transporter-like_ATP-bd"/>
</dbReference>
<evidence type="ECO:0000259" key="5">
    <source>
        <dbReference type="PROSITE" id="PS50893"/>
    </source>
</evidence>
<reference evidence="7" key="1">
    <citation type="submission" date="2016-10" db="EMBL/GenBank/DDBJ databases">
        <authorList>
            <person name="Varghese N."/>
            <person name="Submissions S."/>
        </authorList>
    </citation>
    <scope>NUCLEOTIDE SEQUENCE [LARGE SCALE GENOMIC DNA]</scope>
    <source>
        <strain evidence="7">JCM 10271</strain>
    </source>
</reference>
<dbReference type="Pfam" id="PF00005">
    <property type="entry name" value="ABC_tran"/>
    <property type="match status" value="1"/>
</dbReference>
<dbReference type="STRING" id="93684.SAMN05421853_1118"/>
<evidence type="ECO:0000256" key="1">
    <source>
        <dbReference type="ARBA" id="ARBA00005417"/>
    </source>
</evidence>
<dbReference type="RefSeq" id="WP_425438949.1">
    <property type="nucleotide sequence ID" value="NZ_FOXV01000011.1"/>
</dbReference>
<dbReference type="PROSITE" id="PS00211">
    <property type="entry name" value="ABC_TRANSPORTER_1"/>
    <property type="match status" value="1"/>
</dbReference>
<dbReference type="PROSITE" id="PS50893">
    <property type="entry name" value="ABC_TRANSPORTER_2"/>
    <property type="match status" value="1"/>
</dbReference>